<dbReference type="AlphaFoldDB" id="A0A0K9NM81"/>
<comment type="subcellular location">
    <subcellularLocation>
        <location evidence="1">Golgi apparatus membrane</location>
        <topology evidence="1">Single-pass membrane protein</topology>
    </subcellularLocation>
</comment>
<organism evidence="6 7">
    <name type="scientific">Zostera marina</name>
    <name type="common">Eelgrass</name>
    <dbReference type="NCBI Taxonomy" id="29655"/>
    <lineage>
        <taxon>Eukaryota</taxon>
        <taxon>Viridiplantae</taxon>
        <taxon>Streptophyta</taxon>
        <taxon>Embryophyta</taxon>
        <taxon>Tracheophyta</taxon>
        <taxon>Spermatophyta</taxon>
        <taxon>Magnoliopsida</taxon>
        <taxon>Liliopsida</taxon>
        <taxon>Zosteraceae</taxon>
        <taxon>Zostera</taxon>
    </lineage>
</organism>
<keyword evidence="2 5" id="KW-0812">Transmembrane</keyword>
<evidence type="ECO:0000256" key="4">
    <source>
        <dbReference type="ARBA" id="ARBA00023136"/>
    </source>
</evidence>
<dbReference type="OrthoDB" id="1896682at2759"/>
<proteinExistence type="predicted"/>
<evidence type="ECO:0000256" key="5">
    <source>
        <dbReference type="SAM" id="Phobius"/>
    </source>
</evidence>
<dbReference type="STRING" id="29655.A0A0K9NM81"/>
<comment type="caution">
    <text evidence="6">The sequence shown here is derived from an EMBL/GenBank/DDBJ whole genome shotgun (WGS) entry which is preliminary data.</text>
</comment>
<evidence type="ECO:0000256" key="2">
    <source>
        <dbReference type="ARBA" id="ARBA00022692"/>
    </source>
</evidence>
<gene>
    <name evidence="6" type="ORF">ZOSMA_89G00420</name>
</gene>
<evidence type="ECO:0000313" key="6">
    <source>
        <dbReference type="EMBL" id="KMZ57090.1"/>
    </source>
</evidence>
<evidence type="ECO:0000313" key="7">
    <source>
        <dbReference type="Proteomes" id="UP000036987"/>
    </source>
</evidence>
<dbReference type="OMA" id="IPEKLWF"/>
<name>A0A0K9NM81_ZOSMR</name>
<keyword evidence="3 5" id="KW-1133">Transmembrane helix</keyword>
<dbReference type="Proteomes" id="UP000036987">
    <property type="component" value="Unassembled WGS sequence"/>
</dbReference>
<dbReference type="Pfam" id="PF21729">
    <property type="entry name" value="IRX15_IRX15L_GXM"/>
    <property type="match status" value="1"/>
</dbReference>
<keyword evidence="7" id="KW-1185">Reference proteome</keyword>
<evidence type="ECO:0000256" key="1">
    <source>
        <dbReference type="ARBA" id="ARBA00004194"/>
    </source>
</evidence>
<dbReference type="InterPro" id="IPR006514">
    <property type="entry name" value="IRX15/GXM/AGM"/>
</dbReference>
<protein>
    <submittedName>
        <fullName evidence="6">Uncharacterized protein</fullName>
    </submittedName>
</protein>
<dbReference type="GO" id="GO:0045492">
    <property type="term" value="P:xylan biosynthetic process"/>
    <property type="evidence" value="ECO:0000318"/>
    <property type="project" value="GO_Central"/>
</dbReference>
<dbReference type="GO" id="GO:0005794">
    <property type="term" value="C:Golgi apparatus"/>
    <property type="evidence" value="ECO:0000318"/>
    <property type="project" value="GO_Central"/>
</dbReference>
<keyword evidence="4 5" id="KW-0472">Membrane</keyword>
<reference evidence="7" key="1">
    <citation type="journal article" date="2016" name="Nature">
        <title>The genome of the seagrass Zostera marina reveals angiosperm adaptation to the sea.</title>
        <authorList>
            <person name="Olsen J.L."/>
            <person name="Rouze P."/>
            <person name="Verhelst B."/>
            <person name="Lin Y.-C."/>
            <person name="Bayer T."/>
            <person name="Collen J."/>
            <person name="Dattolo E."/>
            <person name="De Paoli E."/>
            <person name="Dittami S."/>
            <person name="Maumus F."/>
            <person name="Michel G."/>
            <person name="Kersting A."/>
            <person name="Lauritano C."/>
            <person name="Lohaus R."/>
            <person name="Toepel M."/>
            <person name="Tonon T."/>
            <person name="Vanneste K."/>
            <person name="Amirebrahimi M."/>
            <person name="Brakel J."/>
            <person name="Bostroem C."/>
            <person name="Chovatia M."/>
            <person name="Grimwood J."/>
            <person name="Jenkins J.W."/>
            <person name="Jueterbock A."/>
            <person name="Mraz A."/>
            <person name="Stam W.T."/>
            <person name="Tice H."/>
            <person name="Bornberg-Bauer E."/>
            <person name="Green P.J."/>
            <person name="Pearson G.A."/>
            <person name="Procaccini G."/>
            <person name="Duarte C.M."/>
            <person name="Schmutz J."/>
            <person name="Reusch T.B.H."/>
            <person name="Van de Peer Y."/>
        </authorList>
    </citation>
    <scope>NUCLEOTIDE SEQUENCE [LARGE SCALE GENOMIC DNA]</scope>
    <source>
        <strain evidence="7">cv. Finnish</strain>
    </source>
</reference>
<sequence>MTMLLMPEKPCFMLVSVTALITGFYLISSFIPGTENMMNLVCPLGSSEQSSSSSISDMPLSPSSIISAEISKTILHYATNPVVPQQSKAEISISLAVLLRRRPCNFLVFGLGNDSPMWAAFNPTGYTLFLEEDLSWYNKVMKDTPFLNAKYVKYSTKLRQADNLLANYRKEPKCLPKEGYVKDNRNCKLALWNMPEEVYRREWDLIMVDAPKGYFAEAPGRMAAIWTAAIMARGRKKNGDTDVFLHDVNRRVEKGFANEFLCEKYKVNGVGRLWHFQIPKNGTTSDNSFW</sequence>
<feature type="transmembrane region" description="Helical" evidence="5">
    <location>
        <begin position="12"/>
        <end position="31"/>
    </location>
</feature>
<evidence type="ECO:0000256" key="3">
    <source>
        <dbReference type="ARBA" id="ARBA00022989"/>
    </source>
</evidence>
<dbReference type="GO" id="GO:0009834">
    <property type="term" value="P:plant-type secondary cell wall biogenesis"/>
    <property type="evidence" value="ECO:0000318"/>
    <property type="project" value="GO_Central"/>
</dbReference>
<dbReference type="PANTHER" id="PTHR31444">
    <property type="entry name" value="OS11G0490100 PROTEIN"/>
    <property type="match status" value="1"/>
</dbReference>
<dbReference type="GO" id="GO:0000139">
    <property type="term" value="C:Golgi membrane"/>
    <property type="evidence" value="ECO:0007669"/>
    <property type="project" value="UniProtKB-SubCell"/>
</dbReference>
<dbReference type="NCBIfam" id="TIGR01627">
    <property type="entry name" value="A_thal_3515"/>
    <property type="match status" value="1"/>
</dbReference>
<dbReference type="EMBL" id="LFYR01002109">
    <property type="protein sequence ID" value="KMZ57090.1"/>
    <property type="molecule type" value="Genomic_DNA"/>
</dbReference>
<accession>A0A0K9NM81</accession>